<protein>
    <submittedName>
        <fullName evidence="1">Uncharacterized protein</fullName>
    </submittedName>
</protein>
<comment type="caution">
    <text evidence="1">The sequence shown here is derived from an EMBL/GenBank/DDBJ whole genome shotgun (WGS) entry which is preliminary data.</text>
</comment>
<gene>
    <name evidence="1" type="ORF">PsAD2_01582</name>
</gene>
<accession>A0A165ZNL7</accession>
<dbReference type="AlphaFoldDB" id="A0A165ZNL7"/>
<dbReference type="RefSeq" id="WP_068004663.1">
    <property type="nucleotide sequence ID" value="NZ_FOFM01000002.1"/>
</dbReference>
<dbReference type="OrthoDB" id="5416147at2"/>
<name>A0A165ZNL7_9HYPH</name>
<dbReference type="PATRIC" id="fig|989403.3.peg.1681"/>
<dbReference type="InterPro" id="IPR029058">
    <property type="entry name" value="AB_hydrolase_fold"/>
</dbReference>
<dbReference type="EMBL" id="LMCB01000011">
    <property type="protein sequence ID" value="KZL20096.1"/>
    <property type="molecule type" value="Genomic_DNA"/>
</dbReference>
<keyword evidence="2" id="KW-1185">Reference proteome</keyword>
<dbReference type="Gene3D" id="3.40.50.1820">
    <property type="entry name" value="alpha/beta hydrolase"/>
    <property type="match status" value="1"/>
</dbReference>
<organism evidence="1 2">
    <name type="scientific">Pseudovibrio axinellae</name>
    <dbReference type="NCBI Taxonomy" id="989403"/>
    <lineage>
        <taxon>Bacteria</taxon>
        <taxon>Pseudomonadati</taxon>
        <taxon>Pseudomonadota</taxon>
        <taxon>Alphaproteobacteria</taxon>
        <taxon>Hyphomicrobiales</taxon>
        <taxon>Stappiaceae</taxon>
        <taxon>Pseudovibrio</taxon>
    </lineage>
</organism>
<sequence length="67" mass="7345">MEANLYYTRLTGHDRTGEALAEATLYDRINDLAEAVEIGRQIGEKIIIVSTSTGATLSAWLAMQGHH</sequence>
<reference evidence="1 2" key="1">
    <citation type="journal article" date="2016" name="Front. Microbiol.">
        <title>Comparative Genomic Analysis Reveals a Diverse Repertoire of Genes Involved in Prokaryote-Eukaryote Interactions within the Pseudovibrio Genus.</title>
        <authorList>
            <person name="Romano S."/>
            <person name="Fernandez-Guerra A."/>
            <person name="Reen F.J."/>
            <person name="Glockner F.O."/>
            <person name="Crowley S.P."/>
            <person name="O'Sullivan O."/>
            <person name="Cotter P.D."/>
            <person name="Adams C."/>
            <person name="Dobson A.D."/>
            <person name="O'Gara F."/>
        </authorList>
    </citation>
    <scope>NUCLEOTIDE SEQUENCE [LARGE SCALE GENOMIC DNA]</scope>
    <source>
        <strain evidence="1 2">Ad2</strain>
    </source>
</reference>
<evidence type="ECO:0000313" key="1">
    <source>
        <dbReference type="EMBL" id="KZL20096.1"/>
    </source>
</evidence>
<evidence type="ECO:0000313" key="2">
    <source>
        <dbReference type="Proteomes" id="UP000076577"/>
    </source>
</evidence>
<dbReference type="SUPFAM" id="SSF53474">
    <property type="entry name" value="alpha/beta-Hydrolases"/>
    <property type="match status" value="1"/>
</dbReference>
<proteinExistence type="predicted"/>
<dbReference type="Proteomes" id="UP000076577">
    <property type="component" value="Unassembled WGS sequence"/>
</dbReference>
<dbReference type="STRING" id="989403.SAMN05421798_102255"/>